<keyword evidence="6" id="KW-0443">Lipid metabolism</keyword>
<dbReference type="EMBL" id="AHHD01000510">
    <property type="protein sequence ID" value="EKG10672.1"/>
    <property type="molecule type" value="Genomic_DNA"/>
</dbReference>
<dbReference type="VEuPathDB" id="FungiDB:MPH_12251"/>
<dbReference type="GO" id="GO:0052689">
    <property type="term" value="F:carboxylic ester hydrolase activity"/>
    <property type="evidence" value="ECO:0007669"/>
    <property type="project" value="UniProtKB-KW"/>
</dbReference>
<evidence type="ECO:0000256" key="8">
    <source>
        <dbReference type="ARBA" id="ARBA00031195"/>
    </source>
</evidence>
<evidence type="ECO:0000256" key="7">
    <source>
        <dbReference type="ARBA" id="ARBA00029392"/>
    </source>
</evidence>
<dbReference type="EC" id="3.1.2.22" evidence="2"/>
<keyword evidence="5" id="KW-0378">Hydrolase</keyword>
<dbReference type="InterPro" id="IPR029058">
    <property type="entry name" value="AB_hydrolase_fold"/>
</dbReference>
<comment type="caution">
    <text evidence="12">The sequence shown here is derived from an EMBL/GenBank/DDBJ whole genome shotgun (WGS) entry which is preliminary data.</text>
</comment>
<evidence type="ECO:0000256" key="6">
    <source>
        <dbReference type="ARBA" id="ARBA00022832"/>
    </source>
</evidence>
<dbReference type="InterPro" id="IPR050565">
    <property type="entry name" value="LYPA1-2/EST-like"/>
</dbReference>
<evidence type="ECO:0000313" key="12">
    <source>
        <dbReference type="EMBL" id="EKG10672.1"/>
    </source>
</evidence>
<evidence type="ECO:0000256" key="1">
    <source>
        <dbReference type="ARBA" id="ARBA00006499"/>
    </source>
</evidence>
<dbReference type="InParanoid" id="K2RCP3"/>
<dbReference type="eggNOG" id="KOG2112">
    <property type="taxonomic scope" value="Eukaryota"/>
</dbReference>
<dbReference type="PANTHER" id="PTHR10655">
    <property type="entry name" value="LYSOPHOSPHOLIPASE-RELATED"/>
    <property type="match status" value="1"/>
</dbReference>
<evidence type="ECO:0000256" key="5">
    <source>
        <dbReference type="ARBA" id="ARBA00022801"/>
    </source>
</evidence>
<dbReference type="GO" id="GO:0005737">
    <property type="term" value="C:cytoplasm"/>
    <property type="evidence" value="ECO:0007669"/>
    <property type="project" value="TreeGrafter"/>
</dbReference>
<evidence type="ECO:0000313" key="13">
    <source>
        <dbReference type="Proteomes" id="UP000007129"/>
    </source>
</evidence>
<feature type="domain" description="Phospholipase/carboxylesterase/thioesterase" evidence="11">
    <location>
        <begin position="36"/>
        <end position="108"/>
    </location>
</feature>
<comment type="function">
    <text evidence="7">Hydrolyzes fatty acids from S-acylated cysteine residues in proteins with a strong preference for palmitoylated G-alpha proteins over other acyl substrates. Mediates the deacylation of G-alpha proteins such as GPA1 in vivo, but has weak or no activity toward palmitoylated Ras proteins. Has weak lysophospholipase activity in vitro; however such activity may not exist in vivo.</text>
</comment>
<protein>
    <recommendedName>
        <fullName evidence="3">Acyl-protein thioesterase 1</fullName>
        <ecNumber evidence="2">3.1.2.22</ecNumber>
    </recommendedName>
    <alternativeName>
        <fullName evidence="8">Palmitoyl-protein hydrolase</fullName>
    </alternativeName>
</protein>
<dbReference type="HOGENOM" id="CLU_1787205_0_0_1"/>
<dbReference type="Gene3D" id="3.40.50.1820">
    <property type="entry name" value="alpha/beta hydrolase"/>
    <property type="match status" value="1"/>
</dbReference>
<proteinExistence type="inferred from homology"/>
<comment type="catalytic activity">
    <reaction evidence="9">
        <text>S-hexadecanoyl-L-cysteinyl-[protein] + H2O = L-cysteinyl-[protein] + hexadecanoate + H(+)</text>
        <dbReference type="Rhea" id="RHEA:19233"/>
        <dbReference type="Rhea" id="RHEA-COMP:10131"/>
        <dbReference type="Rhea" id="RHEA-COMP:11032"/>
        <dbReference type="ChEBI" id="CHEBI:7896"/>
        <dbReference type="ChEBI" id="CHEBI:15377"/>
        <dbReference type="ChEBI" id="CHEBI:15378"/>
        <dbReference type="ChEBI" id="CHEBI:29950"/>
        <dbReference type="ChEBI" id="CHEBI:74151"/>
        <dbReference type="EC" id="3.1.2.22"/>
    </reaction>
</comment>
<dbReference type="GO" id="GO:0006631">
    <property type="term" value="P:fatty acid metabolic process"/>
    <property type="evidence" value="ECO:0007669"/>
    <property type="project" value="UniProtKB-KW"/>
</dbReference>
<dbReference type="SUPFAM" id="SSF53474">
    <property type="entry name" value="alpha/beta-Hydrolases"/>
    <property type="match status" value="1"/>
</dbReference>
<evidence type="ECO:0000256" key="3">
    <source>
        <dbReference type="ARBA" id="ARBA00014923"/>
    </source>
</evidence>
<sequence>MQRIFPNALDNRDAMQRTWYKPTPLSPFPSQRPELDDPEDEDGLKQSVAYMETPIDDLVANGFPPNRIVIGGYSQDCVVSLLTGLISNKYAGEVAGVAGLLGCIPLPRSDLEAKEWVRASREYRPLACILGQGQQRYACAEDIPE</sequence>
<evidence type="ECO:0000256" key="10">
    <source>
        <dbReference type="SAM" id="MobiDB-lite"/>
    </source>
</evidence>
<comment type="similarity">
    <text evidence="1">Belongs to the AB hydrolase superfamily. AB hydrolase 2 family.</text>
</comment>
<dbReference type="Proteomes" id="UP000007129">
    <property type="component" value="Unassembled WGS sequence"/>
</dbReference>
<dbReference type="PANTHER" id="PTHR10655:SF17">
    <property type="entry name" value="LYSOPHOSPHOLIPASE-LIKE PROTEIN 1"/>
    <property type="match status" value="1"/>
</dbReference>
<evidence type="ECO:0000259" key="11">
    <source>
        <dbReference type="Pfam" id="PF02230"/>
    </source>
</evidence>
<dbReference type="STRING" id="1126212.K2RCP3"/>
<dbReference type="OrthoDB" id="2418081at2759"/>
<dbReference type="InterPro" id="IPR003140">
    <property type="entry name" value="PLipase/COase/thioEstase"/>
</dbReference>
<dbReference type="AlphaFoldDB" id="K2RCP3"/>
<evidence type="ECO:0000256" key="4">
    <source>
        <dbReference type="ARBA" id="ARBA00022487"/>
    </source>
</evidence>
<feature type="region of interest" description="Disordered" evidence="10">
    <location>
        <begin position="20"/>
        <end position="44"/>
    </location>
</feature>
<accession>K2RCP3</accession>
<evidence type="ECO:0000256" key="2">
    <source>
        <dbReference type="ARBA" id="ARBA00012423"/>
    </source>
</evidence>
<evidence type="ECO:0000256" key="9">
    <source>
        <dbReference type="ARBA" id="ARBA00047337"/>
    </source>
</evidence>
<dbReference type="GO" id="GO:0008474">
    <property type="term" value="F:palmitoyl-(protein) hydrolase activity"/>
    <property type="evidence" value="ECO:0007669"/>
    <property type="project" value="UniProtKB-EC"/>
</dbReference>
<reference evidence="12 13" key="1">
    <citation type="journal article" date="2012" name="BMC Genomics">
        <title>Tools to kill: Genome of one of the most destructive plant pathogenic fungi Macrophomina phaseolina.</title>
        <authorList>
            <person name="Islam M.S."/>
            <person name="Haque M.S."/>
            <person name="Islam M.M."/>
            <person name="Emdad E.M."/>
            <person name="Halim A."/>
            <person name="Hossen Q.M.M."/>
            <person name="Hossain M.Z."/>
            <person name="Ahmed B."/>
            <person name="Rahim S."/>
            <person name="Rahman M.S."/>
            <person name="Alam M.M."/>
            <person name="Hou S."/>
            <person name="Wan X."/>
            <person name="Saito J.A."/>
            <person name="Alam M."/>
        </authorList>
    </citation>
    <scope>NUCLEOTIDE SEQUENCE [LARGE SCALE GENOMIC DNA]</scope>
    <source>
        <strain evidence="12 13">MS6</strain>
    </source>
</reference>
<keyword evidence="6" id="KW-0276">Fatty acid metabolism</keyword>
<name>K2RCP3_MACPH</name>
<dbReference type="Pfam" id="PF02230">
    <property type="entry name" value="Abhydrolase_2"/>
    <property type="match status" value="1"/>
</dbReference>
<keyword evidence="4" id="KW-0719">Serine esterase</keyword>
<gene>
    <name evidence="12" type="ORF">MPH_12251</name>
</gene>
<organism evidence="12 13">
    <name type="scientific">Macrophomina phaseolina (strain MS6)</name>
    <name type="common">Charcoal rot fungus</name>
    <dbReference type="NCBI Taxonomy" id="1126212"/>
    <lineage>
        <taxon>Eukaryota</taxon>
        <taxon>Fungi</taxon>
        <taxon>Dikarya</taxon>
        <taxon>Ascomycota</taxon>
        <taxon>Pezizomycotina</taxon>
        <taxon>Dothideomycetes</taxon>
        <taxon>Dothideomycetes incertae sedis</taxon>
        <taxon>Botryosphaeriales</taxon>
        <taxon>Botryosphaeriaceae</taxon>
        <taxon>Macrophomina</taxon>
    </lineage>
</organism>